<protein>
    <recommendedName>
        <fullName evidence="3">Fungal N-terminal domain-containing protein</fullName>
    </recommendedName>
</protein>
<sequence>MEVAGLAFAAFSLFSELEACGKSLCRFSRDIRMAKKEVKLLKYEIANCRVLASIFEEVISPIQNNVMRIAREKNLDQRLRDQSKLAHDQIREITHKLKPLHRGKSTGFQKFRAQIRWHFTKDDFQFPMATLESVKSSLGLLASLSVLDSAIADFARVPNSDSIRMSQALEKITALKKQTRRTERQFSDSMRVLHEQNRLDGHPDSAGNIRVITIIIKEIKNGTVKDAQDLVERFSNQSQVKPPTGLDVSSQLTSADDMYSPSPGLVRIRTTQHASGPKNPSIRSRSFTRDSIRTPAKELTPVGSELGRGKLARIAQALLVIATRLWLRLGPNFLFPMPSMRQPRTLRIPPAHREAYTNQCPLSMILTCGRGRYEAVIEVKGENENDKRDLRDC</sequence>
<dbReference type="Proteomes" id="UP001147752">
    <property type="component" value="Unassembled WGS sequence"/>
</dbReference>
<organism evidence="1 2">
    <name type="scientific">Penicillium concentricum</name>
    <dbReference type="NCBI Taxonomy" id="293559"/>
    <lineage>
        <taxon>Eukaryota</taxon>
        <taxon>Fungi</taxon>
        <taxon>Dikarya</taxon>
        <taxon>Ascomycota</taxon>
        <taxon>Pezizomycotina</taxon>
        <taxon>Eurotiomycetes</taxon>
        <taxon>Eurotiomycetidae</taxon>
        <taxon>Eurotiales</taxon>
        <taxon>Aspergillaceae</taxon>
        <taxon>Penicillium</taxon>
    </lineage>
</organism>
<comment type="caution">
    <text evidence="1">The sequence shown here is derived from an EMBL/GenBank/DDBJ whole genome shotgun (WGS) entry which is preliminary data.</text>
</comment>
<reference evidence="1" key="1">
    <citation type="submission" date="2022-12" db="EMBL/GenBank/DDBJ databases">
        <authorList>
            <person name="Petersen C."/>
        </authorList>
    </citation>
    <scope>NUCLEOTIDE SEQUENCE</scope>
    <source>
        <strain evidence="1">IBT 3081</strain>
    </source>
</reference>
<accession>A0A9W9VCM6</accession>
<keyword evidence="2" id="KW-1185">Reference proteome</keyword>
<dbReference type="OrthoDB" id="4358066at2759"/>
<dbReference type="AlphaFoldDB" id="A0A9W9VCM6"/>
<dbReference type="GeneID" id="81463554"/>
<evidence type="ECO:0008006" key="3">
    <source>
        <dbReference type="Google" id="ProtNLM"/>
    </source>
</evidence>
<dbReference type="EMBL" id="JAPZBT010000002">
    <property type="protein sequence ID" value="KAJ5374635.1"/>
    <property type="molecule type" value="Genomic_DNA"/>
</dbReference>
<dbReference type="RefSeq" id="XP_056580621.1">
    <property type="nucleotide sequence ID" value="XM_056724371.1"/>
</dbReference>
<evidence type="ECO:0000313" key="2">
    <source>
        <dbReference type="Proteomes" id="UP001147752"/>
    </source>
</evidence>
<evidence type="ECO:0000313" key="1">
    <source>
        <dbReference type="EMBL" id="KAJ5374635.1"/>
    </source>
</evidence>
<name>A0A9W9VCM6_9EURO</name>
<reference evidence="1" key="2">
    <citation type="journal article" date="2023" name="IMA Fungus">
        <title>Comparative genomic study of the Penicillium genus elucidates a diverse pangenome and 15 lateral gene transfer events.</title>
        <authorList>
            <person name="Petersen C."/>
            <person name="Sorensen T."/>
            <person name="Nielsen M.R."/>
            <person name="Sondergaard T.E."/>
            <person name="Sorensen J.L."/>
            <person name="Fitzpatrick D.A."/>
            <person name="Frisvad J.C."/>
            <person name="Nielsen K.L."/>
        </authorList>
    </citation>
    <scope>NUCLEOTIDE SEQUENCE</scope>
    <source>
        <strain evidence="1">IBT 3081</strain>
    </source>
</reference>
<gene>
    <name evidence="1" type="ORF">N7517_006641</name>
</gene>
<proteinExistence type="predicted"/>